<evidence type="ECO:0000256" key="5">
    <source>
        <dbReference type="ARBA" id="ARBA00023136"/>
    </source>
</evidence>
<dbReference type="GO" id="GO:0016020">
    <property type="term" value="C:membrane"/>
    <property type="evidence" value="ECO:0007669"/>
    <property type="project" value="UniProtKB-SubCell"/>
</dbReference>
<comment type="caution">
    <text evidence="8">The sequence shown here is derived from an EMBL/GenBank/DDBJ whole genome shotgun (WGS) entry which is preliminary data.</text>
</comment>
<gene>
    <name evidence="8" type="ORF">HFQ13_08445</name>
</gene>
<reference evidence="8" key="1">
    <citation type="journal article" date="2021" name="ISME J.">
        <title>Genomic evolution of the class Acidithiobacillia: deep-branching Proteobacteria living in extreme acidic conditions.</title>
        <authorList>
            <person name="Moya-Beltran A."/>
            <person name="Beard S."/>
            <person name="Rojas-Villalobos C."/>
            <person name="Issotta F."/>
            <person name="Gallardo Y."/>
            <person name="Ulloa R."/>
            <person name="Giaveno A."/>
            <person name="Degli Esposti M."/>
            <person name="Johnson D.B."/>
            <person name="Quatrini R."/>
        </authorList>
    </citation>
    <scope>NUCLEOTIDE SEQUENCE</scope>
    <source>
        <strain evidence="8">VAN18-1</strain>
    </source>
</reference>
<evidence type="ECO:0000313" key="9">
    <source>
        <dbReference type="Proteomes" id="UP001197378"/>
    </source>
</evidence>
<organism evidence="8 9">
    <name type="scientific">Igneacidithiobacillus copahuensis</name>
    <dbReference type="NCBI Taxonomy" id="2724909"/>
    <lineage>
        <taxon>Bacteria</taxon>
        <taxon>Pseudomonadati</taxon>
        <taxon>Pseudomonadota</taxon>
        <taxon>Acidithiobacillia</taxon>
        <taxon>Acidithiobacillales</taxon>
        <taxon>Acidithiobacillaceae</taxon>
        <taxon>Igneacidithiobacillus</taxon>
    </lineage>
</organism>
<comment type="similarity">
    <text evidence="2">Belongs to the TrbI/VirB10 family.</text>
</comment>
<feature type="region of interest" description="Disordered" evidence="6">
    <location>
        <begin position="91"/>
        <end position="161"/>
    </location>
</feature>
<evidence type="ECO:0000256" key="2">
    <source>
        <dbReference type="ARBA" id="ARBA00010265"/>
    </source>
</evidence>
<evidence type="ECO:0000313" key="8">
    <source>
        <dbReference type="EMBL" id="MBU2788231.1"/>
    </source>
</evidence>
<dbReference type="AlphaFoldDB" id="A0AAE2YQP4"/>
<keyword evidence="5 7" id="KW-0472">Membrane</keyword>
<dbReference type="Proteomes" id="UP001197378">
    <property type="component" value="Unassembled WGS sequence"/>
</dbReference>
<evidence type="ECO:0000256" key="6">
    <source>
        <dbReference type="SAM" id="MobiDB-lite"/>
    </source>
</evidence>
<evidence type="ECO:0000256" key="4">
    <source>
        <dbReference type="ARBA" id="ARBA00022989"/>
    </source>
</evidence>
<dbReference type="CDD" id="cd16429">
    <property type="entry name" value="VirB10"/>
    <property type="match status" value="1"/>
</dbReference>
<keyword evidence="3 7" id="KW-0812">Transmembrane</keyword>
<keyword evidence="4 7" id="KW-1133">Transmembrane helix</keyword>
<evidence type="ECO:0000256" key="1">
    <source>
        <dbReference type="ARBA" id="ARBA00004167"/>
    </source>
</evidence>
<evidence type="ECO:0000256" key="7">
    <source>
        <dbReference type="SAM" id="Phobius"/>
    </source>
</evidence>
<name>A0AAE2YQP4_9PROT</name>
<proteinExistence type="inferred from homology"/>
<dbReference type="InterPro" id="IPR042217">
    <property type="entry name" value="T4SS_VirB10/TrbI"/>
</dbReference>
<dbReference type="Gene3D" id="2.40.128.260">
    <property type="entry name" value="Type IV secretion system, VirB10/TraB/TrbI"/>
    <property type="match status" value="1"/>
</dbReference>
<accession>A0AAE2YQP4</accession>
<sequence>MADNQTPMGEGKGKIRGSLLPDKKALGAHLKSGKIVAYSVAGAAVVATGGLGAIYLLHGFGSTPLPAKETVHKAPVFYAKSPQVPIKVPVARTSSGSTSTQSEAAGGGAAPQTGQTTEAQQPSPQVAAFEQAIQGRGGTGEAGSGWGSGVSTAAAASTPQSPNMLTLTKSIAEMTNKDKHHGVYSTHLVRREVSPYELLQGAVIPAILETGIKSDIAGQVKAVVTHPVYNSLNASYVLIPAGSVLVGTYKSGAAMGQTRVGVMWTRIEFPNGTYIQLGKMVGASPRGYAGFKDLVNNHTWEIFKNALLLSFIDIGMAVASPTTTTTTNGGVTGNEALVDGEQSLAQTFGEAEAQLFQKYINVSPTLTIRSGYVFNVVVSRDLVFPGPYRHGVNLVSTAAQAAPAKPSELDPYMGGRSE</sequence>
<comment type="subcellular location">
    <subcellularLocation>
        <location evidence="1">Membrane</location>
        <topology evidence="1">Single-pass membrane protein</topology>
    </subcellularLocation>
</comment>
<dbReference type="RefSeq" id="WP_215885585.1">
    <property type="nucleotide sequence ID" value="NZ_JAAXYO010000123.1"/>
</dbReference>
<keyword evidence="9" id="KW-1185">Reference proteome</keyword>
<dbReference type="EMBL" id="JAAXYO010000123">
    <property type="protein sequence ID" value="MBU2788231.1"/>
    <property type="molecule type" value="Genomic_DNA"/>
</dbReference>
<feature type="transmembrane region" description="Helical" evidence="7">
    <location>
        <begin position="35"/>
        <end position="57"/>
    </location>
</feature>
<dbReference type="Pfam" id="PF03743">
    <property type="entry name" value="TrbI"/>
    <property type="match status" value="1"/>
</dbReference>
<protein>
    <submittedName>
        <fullName evidence="8">TrbI/VirB10 family protein</fullName>
    </submittedName>
</protein>
<dbReference type="InterPro" id="IPR005498">
    <property type="entry name" value="T4SS_VirB10/TraB/TrbI"/>
</dbReference>
<feature type="compositionally biased region" description="Low complexity" evidence="6">
    <location>
        <begin position="110"/>
        <end position="122"/>
    </location>
</feature>
<feature type="compositionally biased region" description="Gly residues" evidence="6">
    <location>
        <begin position="135"/>
        <end position="148"/>
    </location>
</feature>
<feature type="compositionally biased region" description="Low complexity" evidence="6">
    <location>
        <begin position="149"/>
        <end position="158"/>
    </location>
</feature>
<feature type="compositionally biased region" description="Polar residues" evidence="6">
    <location>
        <begin position="92"/>
        <end position="102"/>
    </location>
</feature>
<evidence type="ECO:0000256" key="3">
    <source>
        <dbReference type="ARBA" id="ARBA00022692"/>
    </source>
</evidence>